<dbReference type="GO" id="GO:0160148">
    <property type="term" value="F:tRNA pseudouridine(55) synthase activity"/>
    <property type="evidence" value="ECO:0007669"/>
    <property type="project" value="UniProtKB-EC"/>
</dbReference>
<dbReference type="CDD" id="cd02573">
    <property type="entry name" value="PseudoU_synth_EcTruB"/>
    <property type="match status" value="1"/>
</dbReference>
<evidence type="ECO:0000313" key="9">
    <source>
        <dbReference type="EMBL" id="OQX08308.1"/>
    </source>
</evidence>
<evidence type="ECO:0000313" key="10">
    <source>
        <dbReference type="Proteomes" id="UP000192491"/>
    </source>
</evidence>
<dbReference type="InterPro" id="IPR002501">
    <property type="entry name" value="PsdUridine_synth_N"/>
</dbReference>
<dbReference type="GO" id="GO:0031119">
    <property type="term" value="P:tRNA pseudouridine synthesis"/>
    <property type="evidence" value="ECO:0007669"/>
    <property type="project" value="UniProtKB-UniRule"/>
</dbReference>
<dbReference type="Pfam" id="PF09157">
    <property type="entry name" value="TruB-C_2"/>
    <property type="match status" value="1"/>
</dbReference>
<dbReference type="InterPro" id="IPR020103">
    <property type="entry name" value="PsdUridine_synth_cat_dom_sf"/>
</dbReference>
<keyword evidence="3 5" id="KW-0819">tRNA processing</keyword>
<keyword evidence="4 5" id="KW-0413">Isomerase</keyword>
<evidence type="ECO:0000259" key="7">
    <source>
        <dbReference type="Pfam" id="PF09157"/>
    </source>
</evidence>
<feature type="active site" description="Nucleophile" evidence="5">
    <location>
        <position position="46"/>
    </location>
</feature>
<dbReference type="PANTHER" id="PTHR13767:SF2">
    <property type="entry name" value="PSEUDOURIDYLATE SYNTHASE TRUB1"/>
    <property type="match status" value="1"/>
</dbReference>
<dbReference type="EMBL" id="MTEJ01000179">
    <property type="protein sequence ID" value="OQX08308.1"/>
    <property type="molecule type" value="Genomic_DNA"/>
</dbReference>
<comment type="similarity">
    <text evidence="2 5">Belongs to the pseudouridine synthase TruB family. Type 1 subfamily.</text>
</comment>
<dbReference type="Gene3D" id="2.30.130.10">
    <property type="entry name" value="PUA domain"/>
    <property type="match status" value="1"/>
</dbReference>
<organism evidence="9 10">
    <name type="scientific">Thiothrix lacustris</name>
    <dbReference type="NCBI Taxonomy" id="525917"/>
    <lineage>
        <taxon>Bacteria</taxon>
        <taxon>Pseudomonadati</taxon>
        <taxon>Pseudomonadota</taxon>
        <taxon>Gammaproteobacteria</taxon>
        <taxon>Thiotrichales</taxon>
        <taxon>Thiotrichaceae</taxon>
        <taxon>Thiothrix</taxon>
    </lineage>
</organism>
<dbReference type="AlphaFoldDB" id="A0A1Y1QLL9"/>
<dbReference type="Pfam" id="PF16198">
    <property type="entry name" value="TruB_C_2"/>
    <property type="match status" value="1"/>
</dbReference>
<feature type="domain" description="Pseudouridine synthase II N-terminal" evidence="6">
    <location>
        <begin position="33"/>
        <end position="179"/>
    </location>
</feature>
<evidence type="ECO:0000256" key="1">
    <source>
        <dbReference type="ARBA" id="ARBA00000385"/>
    </source>
</evidence>
<dbReference type="EC" id="5.4.99.25" evidence="5"/>
<dbReference type="PANTHER" id="PTHR13767">
    <property type="entry name" value="TRNA-PSEUDOURIDINE SYNTHASE"/>
    <property type="match status" value="1"/>
</dbReference>
<dbReference type="GO" id="GO:0003723">
    <property type="term" value="F:RNA binding"/>
    <property type="evidence" value="ECO:0007669"/>
    <property type="project" value="InterPro"/>
</dbReference>
<proteinExistence type="inferred from homology"/>
<dbReference type="GO" id="GO:1990481">
    <property type="term" value="P:mRNA pseudouridine synthesis"/>
    <property type="evidence" value="ECO:0007669"/>
    <property type="project" value="TreeGrafter"/>
</dbReference>
<dbReference type="InterPro" id="IPR014780">
    <property type="entry name" value="tRNA_psdUridine_synth_TruB"/>
</dbReference>
<dbReference type="SUPFAM" id="SSF55120">
    <property type="entry name" value="Pseudouridine synthase"/>
    <property type="match status" value="1"/>
</dbReference>
<feature type="domain" description="tRNA pseudouridylate synthase B C-terminal" evidence="8">
    <location>
        <begin position="180"/>
        <end position="241"/>
    </location>
</feature>
<gene>
    <name evidence="5" type="primary">truB</name>
    <name evidence="9" type="ORF">BWK73_25820</name>
</gene>
<protein>
    <recommendedName>
        <fullName evidence="5">tRNA pseudouridine synthase B</fullName>
        <ecNumber evidence="5">5.4.99.25</ecNumber>
    </recommendedName>
    <alternativeName>
        <fullName evidence="5">tRNA pseudouridine(55) synthase</fullName>
        <shortName evidence="5">Psi55 synthase</shortName>
    </alternativeName>
    <alternativeName>
        <fullName evidence="5">tRNA pseudouridylate synthase</fullName>
    </alternativeName>
    <alternativeName>
        <fullName evidence="5">tRNA-uridine isomerase</fullName>
    </alternativeName>
</protein>
<dbReference type="HAMAP" id="MF_01080">
    <property type="entry name" value="TruB_bact"/>
    <property type="match status" value="1"/>
</dbReference>
<dbReference type="CDD" id="cd21152">
    <property type="entry name" value="PUA_TruB_bacterial"/>
    <property type="match status" value="1"/>
</dbReference>
<dbReference type="InterPro" id="IPR015240">
    <property type="entry name" value="tRNA_sdUridine_synth_fam1_C"/>
</dbReference>
<accession>A0A1Y1QLL9</accession>
<sequence length="302" mass="33176">MSRRRFRKLDGILLLDKGLGVSSNKALQDARFLFEAEKAGHTGSLDPLASGMLPVCFGEATKVSGLLLDSDKRYLTTATLGFVSSTGDAEGEKLNPRPIPDLTEATIEDVLQRFRGEISQIPPMHSALKKAGQPLYKLARQGIEVEREPRHVTIHELTLLERTPTTLNFAVTCSKGTYIRTLVEDIGEALGCGAYVSALRRERVDPFGAYPMHTLESLRALADEHSFAALDVLLLPIDAALPNVMALTLTDEQVLRIRQGQRFEVEVTGDCELLRLYDNAGLFIGLGSVVQGNLSVRRLLSY</sequence>
<evidence type="ECO:0000259" key="6">
    <source>
        <dbReference type="Pfam" id="PF01509"/>
    </source>
</evidence>
<dbReference type="Pfam" id="PF01509">
    <property type="entry name" value="TruB_N"/>
    <property type="match status" value="1"/>
</dbReference>
<evidence type="ECO:0000259" key="8">
    <source>
        <dbReference type="Pfam" id="PF16198"/>
    </source>
</evidence>
<comment type="catalytic activity">
    <reaction evidence="1 5">
        <text>uridine(55) in tRNA = pseudouridine(55) in tRNA</text>
        <dbReference type="Rhea" id="RHEA:42532"/>
        <dbReference type="Rhea" id="RHEA-COMP:10101"/>
        <dbReference type="Rhea" id="RHEA-COMP:10102"/>
        <dbReference type="ChEBI" id="CHEBI:65314"/>
        <dbReference type="ChEBI" id="CHEBI:65315"/>
        <dbReference type="EC" id="5.4.99.25"/>
    </reaction>
</comment>
<evidence type="ECO:0000256" key="3">
    <source>
        <dbReference type="ARBA" id="ARBA00022694"/>
    </source>
</evidence>
<dbReference type="Proteomes" id="UP000192491">
    <property type="component" value="Unassembled WGS sequence"/>
</dbReference>
<evidence type="ECO:0000256" key="4">
    <source>
        <dbReference type="ARBA" id="ARBA00023235"/>
    </source>
</evidence>
<dbReference type="Gene3D" id="3.30.2350.10">
    <property type="entry name" value="Pseudouridine synthase"/>
    <property type="match status" value="1"/>
</dbReference>
<evidence type="ECO:0000256" key="5">
    <source>
        <dbReference type="HAMAP-Rule" id="MF_01080"/>
    </source>
</evidence>
<feature type="domain" description="tRNA pseudouridine synthase II TruB subfamily 1 C-terminal" evidence="7">
    <location>
        <begin position="247"/>
        <end position="300"/>
    </location>
</feature>
<reference evidence="9 10" key="1">
    <citation type="submission" date="2017-01" db="EMBL/GenBank/DDBJ databases">
        <title>Novel large sulfur bacteria in the metagenomes of groundwater-fed chemosynthetic microbial mats in the Lake Huron basin.</title>
        <authorList>
            <person name="Sharrar A.M."/>
            <person name="Flood B.E."/>
            <person name="Bailey J.V."/>
            <person name="Jones D.S."/>
            <person name="Biddanda B."/>
            <person name="Ruberg S.A."/>
            <person name="Marcus D.N."/>
            <person name="Dick G.J."/>
        </authorList>
    </citation>
    <scope>NUCLEOTIDE SEQUENCE [LARGE SCALE GENOMIC DNA]</scope>
    <source>
        <strain evidence="9">A8</strain>
    </source>
</reference>
<comment type="caution">
    <text evidence="9">The sequence shown here is derived from an EMBL/GenBank/DDBJ whole genome shotgun (WGS) entry which is preliminary data.</text>
</comment>
<dbReference type="NCBIfam" id="TIGR00431">
    <property type="entry name" value="TruB"/>
    <property type="match status" value="1"/>
</dbReference>
<dbReference type="InterPro" id="IPR032819">
    <property type="entry name" value="TruB_C"/>
</dbReference>
<evidence type="ECO:0000256" key="2">
    <source>
        <dbReference type="ARBA" id="ARBA00005642"/>
    </source>
</evidence>
<name>A0A1Y1QLL9_9GAMM</name>
<dbReference type="InterPro" id="IPR036974">
    <property type="entry name" value="PUA_sf"/>
</dbReference>
<comment type="function">
    <text evidence="5">Responsible for synthesis of pseudouridine from uracil-55 in the psi GC loop of transfer RNAs.</text>
</comment>